<sequence>MKFIMLFICLGQREVELYGNLDIVDNNLPFLFDYVYIPSAIYKNLNIIAEII</sequence>
<protein>
    <submittedName>
        <fullName evidence="1">Uncharacterized protein</fullName>
    </submittedName>
</protein>
<keyword evidence="2" id="KW-1185">Reference proteome</keyword>
<accession>A0ABD3S265</accession>
<name>A0ABD3S265_9LAMI</name>
<evidence type="ECO:0000313" key="1">
    <source>
        <dbReference type="EMBL" id="KAL3818566.1"/>
    </source>
</evidence>
<gene>
    <name evidence="1" type="ORF">ACJIZ3_004471</name>
</gene>
<evidence type="ECO:0000313" key="2">
    <source>
        <dbReference type="Proteomes" id="UP001634393"/>
    </source>
</evidence>
<organism evidence="1 2">
    <name type="scientific">Penstemon smallii</name>
    <dbReference type="NCBI Taxonomy" id="265156"/>
    <lineage>
        <taxon>Eukaryota</taxon>
        <taxon>Viridiplantae</taxon>
        <taxon>Streptophyta</taxon>
        <taxon>Embryophyta</taxon>
        <taxon>Tracheophyta</taxon>
        <taxon>Spermatophyta</taxon>
        <taxon>Magnoliopsida</taxon>
        <taxon>eudicotyledons</taxon>
        <taxon>Gunneridae</taxon>
        <taxon>Pentapetalae</taxon>
        <taxon>asterids</taxon>
        <taxon>lamiids</taxon>
        <taxon>Lamiales</taxon>
        <taxon>Plantaginaceae</taxon>
        <taxon>Cheloneae</taxon>
        <taxon>Penstemon</taxon>
    </lineage>
</organism>
<dbReference type="EMBL" id="JBJXBP010000007">
    <property type="protein sequence ID" value="KAL3818566.1"/>
    <property type="molecule type" value="Genomic_DNA"/>
</dbReference>
<dbReference type="AlphaFoldDB" id="A0ABD3S265"/>
<comment type="caution">
    <text evidence="1">The sequence shown here is derived from an EMBL/GenBank/DDBJ whole genome shotgun (WGS) entry which is preliminary data.</text>
</comment>
<reference evidence="1 2" key="1">
    <citation type="submission" date="2024-12" db="EMBL/GenBank/DDBJ databases">
        <title>The unique morphological basis and parallel evolutionary history of personate flowers in Penstemon.</title>
        <authorList>
            <person name="Depatie T.H."/>
            <person name="Wessinger C.A."/>
        </authorList>
    </citation>
    <scope>NUCLEOTIDE SEQUENCE [LARGE SCALE GENOMIC DNA]</scope>
    <source>
        <strain evidence="1">WTNN_2</strain>
        <tissue evidence="1">Leaf</tissue>
    </source>
</reference>
<proteinExistence type="predicted"/>
<dbReference type="Proteomes" id="UP001634393">
    <property type="component" value="Unassembled WGS sequence"/>
</dbReference>